<dbReference type="Proteomes" id="UP000321331">
    <property type="component" value="Unassembled WGS sequence"/>
</dbReference>
<sequence length="91" mass="10600">MRPLTYHAFKSLHDLGVSHGDAKLDNFHLVTDDGKDKIMIVDLESADYEQTEEELAYTAKTKTNFVMRQYHNHLECMKHDCLLLPKRPLRA</sequence>
<evidence type="ECO:0008006" key="3">
    <source>
        <dbReference type="Google" id="ProtNLM"/>
    </source>
</evidence>
<dbReference type="AlphaFoldDB" id="A0A5C6SK23"/>
<proteinExistence type="predicted"/>
<dbReference type="InterPro" id="IPR011009">
    <property type="entry name" value="Kinase-like_dom_sf"/>
</dbReference>
<reference evidence="1 2" key="1">
    <citation type="submission" date="2019-07" db="EMBL/GenBank/DDBJ databases">
        <title>The First High-Quality Draft Genome Sequence of the Causal Agent of the Current Panama Disease Epidemic.</title>
        <authorList>
            <person name="Warmington R.J."/>
            <person name="Kay W."/>
            <person name="Jeffries A."/>
            <person name="Bebber D."/>
            <person name="Moore K."/>
            <person name="Studholme D.J."/>
        </authorList>
    </citation>
    <scope>NUCLEOTIDE SEQUENCE [LARGE SCALE GENOMIC DNA]</scope>
    <source>
        <strain evidence="1 2">TR4</strain>
    </source>
</reference>
<evidence type="ECO:0000313" key="1">
    <source>
        <dbReference type="EMBL" id="TXB98912.1"/>
    </source>
</evidence>
<name>A0A5C6SK23_FUSOC</name>
<accession>A0A5C6SK23</accession>
<organism evidence="1 2">
    <name type="scientific">Fusarium oxysporum f. sp. cubense</name>
    <dbReference type="NCBI Taxonomy" id="61366"/>
    <lineage>
        <taxon>Eukaryota</taxon>
        <taxon>Fungi</taxon>
        <taxon>Dikarya</taxon>
        <taxon>Ascomycota</taxon>
        <taxon>Pezizomycotina</taxon>
        <taxon>Sordariomycetes</taxon>
        <taxon>Hypocreomycetidae</taxon>
        <taxon>Hypocreales</taxon>
        <taxon>Nectriaceae</taxon>
        <taxon>Fusarium</taxon>
        <taxon>Fusarium oxysporum species complex</taxon>
    </lineage>
</organism>
<gene>
    <name evidence="1" type="ORF">FocTR4_00012319</name>
</gene>
<comment type="caution">
    <text evidence="1">The sequence shown here is derived from an EMBL/GenBank/DDBJ whole genome shotgun (WGS) entry which is preliminary data.</text>
</comment>
<evidence type="ECO:0000313" key="2">
    <source>
        <dbReference type="Proteomes" id="UP000321331"/>
    </source>
</evidence>
<dbReference type="Gene3D" id="1.10.510.10">
    <property type="entry name" value="Transferase(Phosphotransferase) domain 1"/>
    <property type="match status" value="1"/>
</dbReference>
<dbReference type="EMBL" id="VMNF01000012">
    <property type="protein sequence ID" value="TXB98912.1"/>
    <property type="molecule type" value="Genomic_DNA"/>
</dbReference>
<protein>
    <recommendedName>
        <fullName evidence="3">Protein kinase domain-containing protein</fullName>
    </recommendedName>
</protein>
<dbReference type="SUPFAM" id="SSF56112">
    <property type="entry name" value="Protein kinase-like (PK-like)"/>
    <property type="match status" value="1"/>
</dbReference>